<accession>A0A811ZK09</accession>
<gene>
    <name evidence="2" type="ORF">NYPRO_LOCUS22026</name>
</gene>
<dbReference type="AlphaFoldDB" id="A0A811ZK09"/>
<organism evidence="2 3">
    <name type="scientific">Nyctereutes procyonoides</name>
    <name type="common">Raccoon dog</name>
    <name type="synonym">Canis procyonoides</name>
    <dbReference type="NCBI Taxonomy" id="34880"/>
    <lineage>
        <taxon>Eukaryota</taxon>
        <taxon>Metazoa</taxon>
        <taxon>Chordata</taxon>
        <taxon>Craniata</taxon>
        <taxon>Vertebrata</taxon>
        <taxon>Euteleostomi</taxon>
        <taxon>Mammalia</taxon>
        <taxon>Eutheria</taxon>
        <taxon>Laurasiatheria</taxon>
        <taxon>Carnivora</taxon>
        <taxon>Caniformia</taxon>
        <taxon>Canidae</taxon>
        <taxon>Nyctereutes</taxon>
    </lineage>
</organism>
<dbReference type="Proteomes" id="UP000645828">
    <property type="component" value="Unassembled WGS sequence"/>
</dbReference>
<proteinExistence type="predicted"/>
<evidence type="ECO:0000313" key="3">
    <source>
        <dbReference type="Proteomes" id="UP000645828"/>
    </source>
</evidence>
<feature type="compositionally biased region" description="Pro residues" evidence="1">
    <location>
        <begin position="111"/>
        <end position="121"/>
    </location>
</feature>
<keyword evidence="3" id="KW-1185">Reference proteome</keyword>
<feature type="compositionally biased region" description="Basic and acidic residues" evidence="1">
    <location>
        <begin position="139"/>
        <end position="149"/>
    </location>
</feature>
<feature type="compositionally biased region" description="Pro residues" evidence="1">
    <location>
        <begin position="179"/>
        <end position="191"/>
    </location>
</feature>
<sequence>MNALGTAGHSLCPVPLPVYPVFSGCPFTASAAVPLLAISHPFSDVVLPLSEESDYIINMDVPWVWGLHPDLRRRAGSTSSSAIGLAPRAPPAGSAAGTPPRPLGNFCGHPRPAPPPGPPTQTPEGHPGRQPPPLRKLISRKDERFEEGRPGLPPPLGGAGGAPALIGRPRRVSRAHWPARPPLRAPGPPPP</sequence>
<name>A0A811ZK09_NYCPR</name>
<evidence type="ECO:0000313" key="2">
    <source>
        <dbReference type="EMBL" id="CAD7689232.1"/>
    </source>
</evidence>
<dbReference type="EMBL" id="CAJHUB010000769">
    <property type="protein sequence ID" value="CAD7689232.1"/>
    <property type="molecule type" value="Genomic_DNA"/>
</dbReference>
<protein>
    <submittedName>
        <fullName evidence="2">(raccoon dog) hypothetical protein</fullName>
    </submittedName>
</protein>
<feature type="region of interest" description="Disordered" evidence="1">
    <location>
        <begin position="78"/>
        <end position="191"/>
    </location>
</feature>
<comment type="caution">
    <text evidence="2">The sequence shown here is derived from an EMBL/GenBank/DDBJ whole genome shotgun (WGS) entry which is preliminary data.</text>
</comment>
<evidence type="ECO:0000256" key="1">
    <source>
        <dbReference type="SAM" id="MobiDB-lite"/>
    </source>
</evidence>
<reference evidence="2" key="1">
    <citation type="submission" date="2020-12" db="EMBL/GenBank/DDBJ databases">
        <authorList>
            <consortium name="Molecular Ecology Group"/>
        </authorList>
    </citation>
    <scope>NUCLEOTIDE SEQUENCE</scope>
    <source>
        <strain evidence="2">TBG_1078</strain>
    </source>
</reference>